<feature type="transmembrane region" description="Helical" evidence="1">
    <location>
        <begin position="55"/>
        <end position="79"/>
    </location>
</feature>
<reference evidence="2" key="1">
    <citation type="journal article" date="2017" name="Zool. J. Linn. Soc.">
        <title>Molecular phylogeny, frequent parallel evolution and new system of Japanese clausiliid land snails (Gastropoda: Stylommatophora).</title>
        <authorList>
            <person name="Motochin R."/>
            <person name="Wang M."/>
            <person name="Ueshima R."/>
        </authorList>
    </citation>
    <scope>NUCLEOTIDE SEQUENCE</scope>
    <source>
        <strain evidence="2">AK42-1</strain>
        <tissue evidence="2">Muscle</tissue>
    </source>
</reference>
<keyword evidence="2" id="KW-0496">Mitochondrion</keyword>
<proteinExistence type="predicted"/>
<gene>
    <name evidence="2" type="primary">ND4L</name>
</gene>
<geneLocation type="mitochondrion" evidence="2"/>
<keyword evidence="1" id="KW-1133">Transmembrane helix</keyword>
<evidence type="ECO:0000256" key="1">
    <source>
        <dbReference type="SAM" id="Phobius"/>
    </source>
</evidence>
<protein>
    <submittedName>
        <fullName evidence="2">NADH dehydrogenase subunit 4L</fullName>
    </submittedName>
</protein>
<dbReference type="Gene3D" id="1.10.287.3510">
    <property type="match status" value="1"/>
</dbReference>
<keyword evidence="1" id="KW-0472">Membrane</keyword>
<keyword evidence="1" id="KW-0812">Transmembrane</keyword>
<dbReference type="EMBL" id="LC172060">
    <property type="protein sequence ID" value="BBA10556.1"/>
    <property type="molecule type" value="Genomic_DNA"/>
</dbReference>
<sequence>MSFLSFLFLLMVLLVLFLFNTKMYYLRALLILEALMLTALMISILVVGNLQYEPFMFLLLLTFAVSEAGLGLSLLLTYMKNTGSDLVKPYII</sequence>
<dbReference type="AlphaFoldDB" id="A0A224A1J9"/>
<organism evidence="2">
    <name type="scientific">Luchuphaedusa nesiothauma</name>
    <dbReference type="NCBI Taxonomy" id="1885733"/>
    <lineage>
        <taxon>Eukaryota</taxon>
        <taxon>Metazoa</taxon>
        <taxon>Spiralia</taxon>
        <taxon>Lophotrochozoa</taxon>
        <taxon>Mollusca</taxon>
        <taxon>Gastropoda</taxon>
        <taxon>Heterobranchia</taxon>
        <taxon>Euthyneura</taxon>
        <taxon>Panpulmonata</taxon>
        <taxon>Eupulmonata</taxon>
        <taxon>Stylommatophora</taxon>
        <taxon>Helicina</taxon>
        <taxon>Clausilioidea</taxon>
        <taxon>Clausiliidae</taxon>
        <taxon>Phaedusinae</taxon>
        <taxon>Luchuphaedusa</taxon>
    </lineage>
</organism>
<feature type="transmembrane region" description="Helical" evidence="1">
    <location>
        <begin position="28"/>
        <end position="48"/>
    </location>
</feature>
<accession>A0A224A1J9</accession>
<name>A0A224A1J9_9EUPU</name>
<evidence type="ECO:0000313" key="2">
    <source>
        <dbReference type="EMBL" id="BBA10556.1"/>
    </source>
</evidence>